<keyword evidence="1" id="KW-0472">Membrane</keyword>
<protein>
    <recommendedName>
        <fullName evidence="2">CAAX prenyl protease 2/Lysostaphin resistance protein A-like domain-containing protein</fullName>
    </recommendedName>
</protein>
<keyword evidence="1" id="KW-0812">Transmembrane</keyword>
<feature type="transmembrane region" description="Helical" evidence="1">
    <location>
        <begin position="84"/>
        <end position="100"/>
    </location>
</feature>
<feature type="transmembrane region" description="Helical" evidence="1">
    <location>
        <begin position="175"/>
        <end position="195"/>
    </location>
</feature>
<organism evidence="3 4">
    <name type="scientific">Claveliimonas bilis</name>
    <dbReference type="NCBI Taxonomy" id="3028070"/>
    <lineage>
        <taxon>Bacteria</taxon>
        <taxon>Bacillati</taxon>
        <taxon>Bacillota</taxon>
        <taxon>Clostridia</taxon>
        <taxon>Lachnospirales</taxon>
        <taxon>Lachnospiraceae</taxon>
        <taxon>Claveliimonas</taxon>
    </lineage>
</organism>
<dbReference type="EMBL" id="AP027742">
    <property type="protein sequence ID" value="BDZ78088.1"/>
    <property type="molecule type" value="Genomic_DNA"/>
</dbReference>
<dbReference type="RefSeq" id="WP_230105556.1">
    <property type="nucleotide sequence ID" value="NZ_AP024845.1"/>
</dbReference>
<feature type="transmembrane region" description="Helical" evidence="1">
    <location>
        <begin position="146"/>
        <end position="163"/>
    </location>
</feature>
<gene>
    <name evidence="3" type="ORF">Lac1_22710</name>
</gene>
<proteinExistence type="predicted"/>
<keyword evidence="1" id="KW-1133">Transmembrane helix</keyword>
<feature type="domain" description="CAAX prenyl protease 2/Lysostaphin resistance protein A-like" evidence="2">
    <location>
        <begin position="113"/>
        <end position="210"/>
    </location>
</feature>
<feature type="transmembrane region" description="Helical" evidence="1">
    <location>
        <begin position="44"/>
        <end position="64"/>
    </location>
</feature>
<sequence>MKNRFPNNSSLFSGLRKNLFIIFYILYTLVMMGVSVHFDKKNQFYLTSFLGIAISAVYVGAIIFRNRHDLTSLGICTKGLKITIVLFVLIVGISFFMNYPQFSSSEVSICDYIFNMIIYFCMFFFVEEFIYRAYLGPKLMRLYNKHLGAVISGALWGSMHILLNIGRPYMQVNSLLIFNSITSGIAGQYIFMFFYKRVGNIFFPVFLHMAPHILTTEITYKISVFTR</sequence>
<dbReference type="InterPro" id="IPR003675">
    <property type="entry name" value="Rce1/LyrA-like_dom"/>
</dbReference>
<evidence type="ECO:0000313" key="4">
    <source>
        <dbReference type="Proteomes" id="UP001305815"/>
    </source>
</evidence>
<keyword evidence="4" id="KW-1185">Reference proteome</keyword>
<accession>A0ABM8I4V4</accession>
<evidence type="ECO:0000313" key="3">
    <source>
        <dbReference type="EMBL" id="BDZ78088.1"/>
    </source>
</evidence>
<dbReference type="Proteomes" id="UP001305815">
    <property type="component" value="Chromosome"/>
</dbReference>
<feature type="transmembrane region" description="Helical" evidence="1">
    <location>
        <begin position="112"/>
        <end position="134"/>
    </location>
</feature>
<feature type="transmembrane region" description="Helical" evidence="1">
    <location>
        <begin position="21"/>
        <end position="38"/>
    </location>
</feature>
<reference evidence="4" key="1">
    <citation type="journal article" date="2023" name="Int. J. Syst. Evol. Microbiol.">
        <title>Claveliimonas bilis gen. nov., sp. nov., deoxycholic acid-producing bacteria isolated from human faeces, and reclassification of Sellimonas monacensis Zenner et al. 2021 as Claveliimonas monacensis comb. nov.</title>
        <authorList>
            <person name="Hisatomi A."/>
            <person name="Kastawa N.W.E.P.G."/>
            <person name="Song I."/>
            <person name="Ohkuma M."/>
            <person name="Fukiya S."/>
            <person name="Sakamoto M."/>
        </authorList>
    </citation>
    <scope>NUCLEOTIDE SEQUENCE [LARGE SCALE GENOMIC DNA]</scope>
    <source>
        <strain evidence="4">12BBH14</strain>
    </source>
</reference>
<evidence type="ECO:0000259" key="2">
    <source>
        <dbReference type="Pfam" id="PF02517"/>
    </source>
</evidence>
<dbReference type="Pfam" id="PF02517">
    <property type="entry name" value="Rce1-like"/>
    <property type="match status" value="1"/>
</dbReference>
<evidence type="ECO:0000256" key="1">
    <source>
        <dbReference type="SAM" id="Phobius"/>
    </source>
</evidence>
<name>A0ABM8I4V4_9FIRM</name>